<dbReference type="Proteomes" id="UP000646833">
    <property type="component" value="Unassembled WGS sequence"/>
</dbReference>
<proteinExistence type="predicted"/>
<evidence type="ECO:0000313" key="2">
    <source>
        <dbReference type="EMBL" id="GGC49683.1"/>
    </source>
</evidence>
<organism evidence="2 3">
    <name type="scientific">Haloferax sulfurifontis</name>
    <dbReference type="NCBI Taxonomy" id="255616"/>
    <lineage>
        <taxon>Archaea</taxon>
        <taxon>Methanobacteriati</taxon>
        <taxon>Methanobacteriota</taxon>
        <taxon>Stenosarchaea group</taxon>
        <taxon>Halobacteria</taxon>
        <taxon>Halobacteriales</taxon>
        <taxon>Haloferacaceae</taxon>
        <taxon>Haloferax</taxon>
    </lineage>
</organism>
<comment type="caution">
    <text evidence="2">The sequence shown here is derived from an EMBL/GenBank/DDBJ whole genome shotgun (WGS) entry which is preliminary data.</text>
</comment>
<feature type="region of interest" description="Disordered" evidence="1">
    <location>
        <begin position="66"/>
        <end position="101"/>
    </location>
</feature>
<gene>
    <name evidence="2" type="ORF">GCM10007209_09150</name>
</gene>
<evidence type="ECO:0000313" key="3">
    <source>
        <dbReference type="Proteomes" id="UP000646833"/>
    </source>
</evidence>
<reference evidence="2" key="2">
    <citation type="submission" date="2020-09" db="EMBL/GenBank/DDBJ databases">
        <authorList>
            <person name="Sun Q."/>
            <person name="Sedlacek I."/>
        </authorList>
    </citation>
    <scope>NUCLEOTIDE SEQUENCE</scope>
    <source>
        <strain evidence="2">CCM 7217</strain>
    </source>
</reference>
<name>A0A830E3E1_9EURY</name>
<sequence length="101" mass="11098">MERLRAGVDPAAGGLDRVAVGLLGAAFALHQLDDFAVLHIDRGDDFELREHTSPWASGVRKRTGYGDRVAGYSAPRPETATRMRHPEYGTPEWATPIGRRT</sequence>
<protein>
    <submittedName>
        <fullName evidence="2">Uncharacterized protein</fullName>
    </submittedName>
</protein>
<dbReference type="AlphaFoldDB" id="A0A830E3E1"/>
<evidence type="ECO:0000256" key="1">
    <source>
        <dbReference type="SAM" id="MobiDB-lite"/>
    </source>
</evidence>
<dbReference type="EMBL" id="BMCI01000002">
    <property type="protein sequence ID" value="GGC49683.1"/>
    <property type="molecule type" value="Genomic_DNA"/>
</dbReference>
<reference evidence="2" key="1">
    <citation type="journal article" date="2014" name="Int. J. Syst. Evol. Microbiol.">
        <title>Complete genome sequence of Corynebacterium casei LMG S-19264T (=DSM 44701T), isolated from a smear-ripened cheese.</title>
        <authorList>
            <consortium name="US DOE Joint Genome Institute (JGI-PGF)"/>
            <person name="Walter F."/>
            <person name="Albersmeier A."/>
            <person name="Kalinowski J."/>
            <person name="Ruckert C."/>
        </authorList>
    </citation>
    <scope>NUCLEOTIDE SEQUENCE</scope>
    <source>
        <strain evidence="2">CCM 7217</strain>
    </source>
</reference>
<accession>A0A830E3E1</accession>